<organism evidence="3 4">
    <name type="scientific">Pontivivens insulae</name>
    <dbReference type="NCBI Taxonomy" id="1639689"/>
    <lineage>
        <taxon>Bacteria</taxon>
        <taxon>Pseudomonadati</taxon>
        <taxon>Pseudomonadota</taxon>
        <taxon>Alphaproteobacteria</taxon>
        <taxon>Rhodobacterales</taxon>
        <taxon>Paracoccaceae</taxon>
        <taxon>Pontivivens</taxon>
    </lineage>
</organism>
<dbReference type="Pfam" id="PF04264">
    <property type="entry name" value="YceI"/>
    <property type="match status" value="1"/>
</dbReference>
<dbReference type="Proteomes" id="UP000244932">
    <property type="component" value="Unassembled WGS sequence"/>
</dbReference>
<dbReference type="InterPro" id="IPR007372">
    <property type="entry name" value="Lipid/polyisoprenoid-bd_YceI"/>
</dbReference>
<protein>
    <submittedName>
        <fullName evidence="3">Protein YceI</fullName>
    </submittedName>
</protein>
<dbReference type="AlphaFoldDB" id="A0A2R8AAE5"/>
<evidence type="ECO:0000256" key="1">
    <source>
        <dbReference type="SAM" id="SignalP"/>
    </source>
</evidence>
<evidence type="ECO:0000259" key="2">
    <source>
        <dbReference type="SMART" id="SM00867"/>
    </source>
</evidence>
<evidence type="ECO:0000313" key="4">
    <source>
        <dbReference type="Proteomes" id="UP000244932"/>
    </source>
</evidence>
<reference evidence="3 4" key="1">
    <citation type="submission" date="2018-03" db="EMBL/GenBank/DDBJ databases">
        <authorList>
            <person name="Keele B.F."/>
        </authorList>
    </citation>
    <scope>NUCLEOTIDE SEQUENCE [LARGE SCALE GENOMIC DNA]</scope>
    <source>
        <strain evidence="3 4">CeCT 8812</strain>
    </source>
</reference>
<dbReference type="PANTHER" id="PTHR34406">
    <property type="entry name" value="PROTEIN YCEI"/>
    <property type="match status" value="1"/>
</dbReference>
<dbReference type="InterPro" id="IPR036761">
    <property type="entry name" value="TTHA0802/YceI-like_sf"/>
</dbReference>
<feature type="domain" description="Lipid/polyisoprenoid-binding YceI-like" evidence="2">
    <location>
        <begin position="19"/>
        <end position="180"/>
    </location>
</feature>
<name>A0A2R8AAE5_9RHOB</name>
<dbReference type="PANTHER" id="PTHR34406:SF1">
    <property type="entry name" value="PROTEIN YCEI"/>
    <property type="match status" value="1"/>
</dbReference>
<dbReference type="EMBL" id="OMKW01000002">
    <property type="protein sequence ID" value="SPF29194.1"/>
    <property type="molecule type" value="Genomic_DNA"/>
</dbReference>
<feature type="chain" id="PRO_5015311202" evidence="1">
    <location>
        <begin position="18"/>
        <end position="192"/>
    </location>
</feature>
<dbReference type="SMART" id="SM00867">
    <property type="entry name" value="YceI"/>
    <property type="match status" value="1"/>
</dbReference>
<keyword evidence="1" id="KW-0732">Signal</keyword>
<accession>A0A2R8AAE5</accession>
<dbReference type="RefSeq" id="WP_108781912.1">
    <property type="nucleotide sequence ID" value="NZ_OMKW01000002.1"/>
</dbReference>
<feature type="signal peptide" evidence="1">
    <location>
        <begin position="1"/>
        <end position="17"/>
    </location>
</feature>
<proteinExistence type="predicted"/>
<dbReference type="SUPFAM" id="SSF101874">
    <property type="entry name" value="YceI-like"/>
    <property type="match status" value="1"/>
</dbReference>
<dbReference type="OrthoDB" id="1247465at2"/>
<dbReference type="Gene3D" id="2.40.128.110">
    <property type="entry name" value="Lipid/polyisoprenoid-binding, YceI-like"/>
    <property type="match status" value="1"/>
</dbReference>
<sequence length="192" mass="21048">MRYLAILLALTGLPAAAQDWTLLPDQSAISFTYTENDTPFPGAFTRLEGTAQFNEFRPQDTAVQVAVDVTSVRLGDFVRTAFAQTADWFDTARYPDALFELDGITPLDEPGRWRADGVMTIKGQRHPVSTTFLLTRPGNCLRARGDLTMDLDELGIGQGRVSRFIRVGREIVLSFNLLGHPDGVAPDCSVAG</sequence>
<keyword evidence="4" id="KW-1185">Reference proteome</keyword>
<gene>
    <name evidence="3" type="primary">yceI_1</name>
    <name evidence="3" type="ORF">POI8812_01501</name>
</gene>
<evidence type="ECO:0000313" key="3">
    <source>
        <dbReference type="EMBL" id="SPF29194.1"/>
    </source>
</evidence>